<comment type="caution">
    <text evidence="1">The sequence shown here is derived from an EMBL/GenBank/DDBJ whole genome shotgun (WGS) entry which is preliminary data.</text>
</comment>
<dbReference type="NCBIfam" id="TIGR02017">
    <property type="entry name" value="hutG_amidohyd"/>
    <property type="match status" value="1"/>
</dbReference>
<dbReference type="EMBL" id="RBIG01000001">
    <property type="protein sequence ID" value="RKQ72435.1"/>
    <property type="molecule type" value="Genomic_DNA"/>
</dbReference>
<dbReference type="Gene3D" id="3.40.630.40">
    <property type="entry name" value="Zn-dependent exopeptidases"/>
    <property type="match status" value="1"/>
</dbReference>
<evidence type="ECO:0000313" key="1">
    <source>
        <dbReference type="EMBL" id="RKQ72435.1"/>
    </source>
</evidence>
<organism evidence="1 2">
    <name type="scientific">Oceanibaculum indicum</name>
    <dbReference type="NCBI Taxonomy" id="526216"/>
    <lineage>
        <taxon>Bacteria</taxon>
        <taxon>Pseudomonadati</taxon>
        <taxon>Pseudomonadota</taxon>
        <taxon>Alphaproteobacteria</taxon>
        <taxon>Rhodospirillales</taxon>
        <taxon>Oceanibaculaceae</taxon>
        <taxon>Oceanibaculum</taxon>
    </lineage>
</organism>
<dbReference type="InterPro" id="IPR007709">
    <property type="entry name" value="N-FG_amidohydro"/>
</dbReference>
<gene>
    <name evidence="1" type="ORF">BCL74_0201</name>
</gene>
<dbReference type="RefSeq" id="WP_121216851.1">
    <property type="nucleotide sequence ID" value="NZ_RBIG01000001.1"/>
</dbReference>
<accession>A0A420WNJ1</accession>
<protein>
    <submittedName>
        <fullName evidence="1">Formiminoglutamase</fullName>
    </submittedName>
</protein>
<dbReference type="Proteomes" id="UP000277424">
    <property type="component" value="Unassembled WGS sequence"/>
</dbReference>
<proteinExistence type="predicted"/>
<dbReference type="AlphaFoldDB" id="A0A420WNJ1"/>
<evidence type="ECO:0000313" key="2">
    <source>
        <dbReference type="Proteomes" id="UP000277424"/>
    </source>
</evidence>
<dbReference type="OrthoDB" id="9802050at2"/>
<name>A0A420WNJ1_9PROT</name>
<sequence>MTDWLTIRRGDAPLVLSFPHTGTDIPAAFENRLVSPWLARKDADWWIEKLYDFAADMGATLVRTGISRTIIDVNRDPSGVSLYPGQATTGLCPLTSFDGEPLYKDGEEPDEAEIAARRTTYFQPYHDALAAEIARLRESHPAVVLYDCHSIRSVIPRLFEDTLPVFNIGTNSGASCAPELAEAVQRQCKQSDFPAVLNGRFKGGYITRHYGKPADGVHAVQMELGCRGYMQEPLGPVNEDNWPTPYDPAYAAPIRKVLTAIMEECLGFANAEKKKAAR</sequence>
<dbReference type="Pfam" id="PF05013">
    <property type="entry name" value="FGase"/>
    <property type="match status" value="1"/>
</dbReference>
<reference evidence="1 2" key="1">
    <citation type="submission" date="2018-10" db="EMBL/GenBank/DDBJ databases">
        <title>Comparative analysis of microorganisms from saline springs in Andes Mountain Range, Colombia.</title>
        <authorList>
            <person name="Rubin E."/>
        </authorList>
    </citation>
    <scope>NUCLEOTIDE SEQUENCE [LARGE SCALE GENOMIC DNA]</scope>
    <source>
        <strain evidence="1 2">USBA 36</strain>
    </source>
</reference>
<dbReference type="InterPro" id="IPR010247">
    <property type="entry name" value="HutG_amidohyd"/>
</dbReference>
<dbReference type="SUPFAM" id="SSF53187">
    <property type="entry name" value="Zn-dependent exopeptidases"/>
    <property type="match status" value="1"/>
</dbReference>